<name>A0A6S7BPG1_9BURK</name>
<dbReference type="InterPro" id="IPR036390">
    <property type="entry name" value="WH_DNA-bd_sf"/>
</dbReference>
<dbReference type="PANTHER" id="PTHR18964">
    <property type="entry name" value="ROK (REPRESSOR, ORF, KINASE) FAMILY"/>
    <property type="match status" value="1"/>
</dbReference>
<dbReference type="PANTHER" id="PTHR18964:SF173">
    <property type="entry name" value="GLUCOKINASE"/>
    <property type="match status" value="1"/>
</dbReference>
<dbReference type="CDD" id="cd00090">
    <property type="entry name" value="HTH_ARSR"/>
    <property type="match status" value="1"/>
</dbReference>
<evidence type="ECO:0000313" key="1">
    <source>
        <dbReference type="EMBL" id="CAB3791580.1"/>
    </source>
</evidence>
<dbReference type="AlphaFoldDB" id="A0A6S7BPG1"/>
<dbReference type="InterPro" id="IPR043129">
    <property type="entry name" value="ATPase_NBD"/>
</dbReference>
<gene>
    <name evidence="1" type="primary">mlc</name>
    <name evidence="1" type="ORF">LMG28138_03190</name>
</gene>
<dbReference type="EMBL" id="CADIKM010000014">
    <property type="protein sequence ID" value="CAB3791580.1"/>
    <property type="molecule type" value="Genomic_DNA"/>
</dbReference>
<reference evidence="1 2" key="1">
    <citation type="submission" date="2020-04" db="EMBL/GenBank/DDBJ databases">
        <authorList>
            <person name="De Canck E."/>
        </authorList>
    </citation>
    <scope>NUCLEOTIDE SEQUENCE [LARGE SCALE GENOMIC DNA]</scope>
    <source>
        <strain evidence="1 2">LMG 28138</strain>
    </source>
</reference>
<dbReference type="Proteomes" id="UP000494115">
    <property type="component" value="Unassembled WGS sequence"/>
</dbReference>
<dbReference type="Gene3D" id="1.10.10.10">
    <property type="entry name" value="Winged helix-like DNA-binding domain superfamily/Winged helix DNA-binding domain"/>
    <property type="match status" value="1"/>
</dbReference>
<keyword evidence="2" id="KW-1185">Reference proteome</keyword>
<dbReference type="InterPro" id="IPR011991">
    <property type="entry name" value="ArsR-like_HTH"/>
</dbReference>
<dbReference type="Pfam" id="PF00480">
    <property type="entry name" value="ROK"/>
    <property type="match status" value="1"/>
</dbReference>
<dbReference type="SUPFAM" id="SSF46785">
    <property type="entry name" value="Winged helix' DNA-binding domain"/>
    <property type="match status" value="1"/>
</dbReference>
<dbReference type="RefSeq" id="WP_175105723.1">
    <property type="nucleotide sequence ID" value="NZ_CADIKM010000014.1"/>
</dbReference>
<dbReference type="Gene3D" id="3.30.420.40">
    <property type="match status" value="2"/>
</dbReference>
<dbReference type="Pfam" id="PF13412">
    <property type="entry name" value="HTH_24"/>
    <property type="match status" value="1"/>
</dbReference>
<dbReference type="SUPFAM" id="SSF53067">
    <property type="entry name" value="Actin-like ATPase domain"/>
    <property type="match status" value="1"/>
</dbReference>
<accession>A0A6S7BPG1</accession>
<evidence type="ECO:0000313" key="2">
    <source>
        <dbReference type="Proteomes" id="UP000494115"/>
    </source>
</evidence>
<dbReference type="InterPro" id="IPR036388">
    <property type="entry name" value="WH-like_DNA-bd_sf"/>
</dbReference>
<proteinExistence type="predicted"/>
<sequence length="409" mass="42860">MTDRLALSPPSRLGPAEASFRLDPFETHSKIARLIASSAGVSRADLARITGLARSTVSQHVQPLLDAGLLKEQETGARARGRPATGLALNARAGVVLIADLGATHARLVVADLAQRRLAEHVFGLNLVDGPEAVLKLIIDEFANLLGQHRLTDRKVRSVVVGLPAPVDFGRGVPIRPPIMPGWDGFAVARFVQERIDAAVLVDNDVNLMALGEARSRPASQSPLLFVKVSTGIGCGVVTSEGILHRGADGAAGDIGHIRVAGRENVICRCGNIGCVEAVASASALVRTLQQEGRTDAHNADDLARLVQAGDPETVRLVRTAAAEIGDVIATAVHFYNPASIVLGGRMARISDDLLAGVRAVVYSRALPLATRSLSIENSQLGELAGAMGGVVLGIERALAPDSIAEFLQ</sequence>
<dbReference type="InterPro" id="IPR000600">
    <property type="entry name" value="ROK"/>
</dbReference>
<dbReference type="GO" id="GO:0006355">
    <property type="term" value="P:regulation of DNA-templated transcription"/>
    <property type="evidence" value="ECO:0007669"/>
    <property type="project" value="UniProtKB-ARBA"/>
</dbReference>
<protein>
    <submittedName>
        <fullName evidence="1">Protein mlc</fullName>
    </submittedName>
</protein>
<organism evidence="1 2">
    <name type="scientific">Pararobbsia alpina</name>
    <dbReference type="NCBI Taxonomy" id="621374"/>
    <lineage>
        <taxon>Bacteria</taxon>
        <taxon>Pseudomonadati</taxon>
        <taxon>Pseudomonadota</taxon>
        <taxon>Betaproteobacteria</taxon>
        <taxon>Burkholderiales</taxon>
        <taxon>Burkholderiaceae</taxon>
        <taxon>Pararobbsia</taxon>
    </lineage>
</organism>